<evidence type="ECO:0000256" key="1">
    <source>
        <dbReference type="SAM" id="SignalP"/>
    </source>
</evidence>
<keyword evidence="4" id="KW-1185">Reference proteome</keyword>
<accession>A0A166A9A3</accession>
<protein>
    <recommendedName>
        <fullName evidence="2">Polysaccharide lyase 14 domain-containing protein</fullName>
    </recommendedName>
</protein>
<proteinExistence type="predicted"/>
<feature type="chain" id="PRO_5007870479" description="Polysaccharide lyase 14 domain-containing protein" evidence="1">
    <location>
        <begin position="22"/>
        <end position="373"/>
    </location>
</feature>
<dbReference type="OrthoDB" id="2395160at2759"/>
<dbReference type="InterPro" id="IPR048958">
    <property type="entry name" value="Polysacc_lyase_14"/>
</dbReference>
<reference evidence="3 4" key="1">
    <citation type="journal article" date="2016" name="Mol. Biol. Evol.">
        <title>Comparative Genomics of Early-Diverging Mushroom-Forming Fungi Provides Insights into the Origins of Lignocellulose Decay Capabilities.</title>
        <authorList>
            <person name="Nagy L.G."/>
            <person name="Riley R."/>
            <person name="Tritt A."/>
            <person name="Adam C."/>
            <person name="Daum C."/>
            <person name="Floudas D."/>
            <person name="Sun H."/>
            <person name="Yadav J.S."/>
            <person name="Pangilinan J."/>
            <person name="Larsson K.H."/>
            <person name="Matsuura K."/>
            <person name="Barry K."/>
            <person name="Labutti K."/>
            <person name="Kuo R."/>
            <person name="Ohm R.A."/>
            <person name="Bhattacharya S.S."/>
            <person name="Shirouzu T."/>
            <person name="Yoshinaga Y."/>
            <person name="Martin F.M."/>
            <person name="Grigoriev I.V."/>
            <person name="Hibbett D.S."/>
        </authorList>
    </citation>
    <scope>NUCLEOTIDE SEQUENCE [LARGE SCALE GENOMIC DNA]</scope>
    <source>
        <strain evidence="3 4">HHB12029</strain>
    </source>
</reference>
<feature type="signal peptide" evidence="1">
    <location>
        <begin position="1"/>
        <end position="21"/>
    </location>
</feature>
<evidence type="ECO:0000259" key="2">
    <source>
        <dbReference type="Pfam" id="PF21294"/>
    </source>
</evidence>
<feature type="domain" description="Polysaccharide lyase 14" evidence="2">
    <location>
        <begin position="94"/>
        <end position="300"/>
    </location>
</feature>
<dbReference type="EMBL" id="KV426065">
    <property type="protein sequence ID" value="KZV89729.1"/>
    <property type="molecule type" value="Genomic_DNA"/>
</dbReference>
<evidence type="ECO:0000313" key="3">
    <source>
        <dbReference type="EMBL" id="KZV89729.1"/>
    </source>
</evidence>
<dbReference type="PANTHER" id="PTHR40124:SF1">
    <property type="entry name" value="DISAGGREGATASE RELATED REPEAT PROTEIN"/>
    <property type="match status" value="1"/>
</dbReference>
<evidence type="ECO:0000313" key="4">
    <source>
        <dbReference type="Proteomes" id="UP000077266"/>
    </source>
</evidence>
<dbReference type="AlphaFoldDB" id="A0A166A9A3"/>
<gene>
    <name evidence="3" type="ORF">EXIGLDRAFT_740920</name>
</gene>
<name>A0A166A9A3_EXIGL</name>
<organism evidence="3 4">
    <name type="scientific">Exidia glandulosa HHB12029</name>
    <dbReference type="NCBI Taxonomy" id="1314781"/>
    <lineage>
        <taxon>Eukaryota</taxon>
        <taxon>Fungi</taxon>
        <taxon>Dikarya</taxon>
        <taxon>Basidiomycota</taxon>
        <taxon>Agaricomycotina</taxon>
        <taxon>Agaricomycetes</taxon>
        <taxon>Auriculariales</taxon>
        <taxon>Exidiaceae</taxon>
        <taxon>Exidia</taxon>
    </lineage>
</organism>
<dbReference type="Proteomes" id="UP000077266">
    <property type="component" value="Unassembled WGS sequence"/>
</dbReference>
<dbReference type="Gene3D" id="2.60.120.200">
    <property type="match status" value="1"/>
</dbReference>
<sequence>MFRLSSFYSLSLSVLTSLALAATPTPPEAIASQYTLTASTAYSFPTLSSSSSSDAGAFLVQNWGLSQGRVQQNADNLAFVPDDFSSSSGSAASANGTALSATYPAGSYSHGTGGAQFYALFNGSSNQQAMLLSYELAFDENFDFVKGGKLPGTRGGPSTVQCDGGKPATGHNCFSARLMWRTGGAGEVYAYIPSPNGLCSQSNVLCSDDYGISLSRGSFTFAPGKWQRITMFVWMNNPPNIANGMIALYYNDELALNHSNLQIRSGTGLTTGGLWFSTFFGGSDSSWASPDEQHTYFRNIRIWSSDTPSNLPGAAVTNSAKSSAASSWHFAPSPSLTLLLCVLLIASTAPPHHRRARHFMGYTFISLIRYIYL</sequence>
<dbReference type="PANTHER" id="PTHR40124">
    <property type="match status" value="1"/>
</dbReference>
<keyword evidence="1" id="KW-0732">Signal</keyword>
<dbReference type="InParanoid" id="A0A166A9A3"/>
<dbReference type="STRING" id="1314781.A0A166A9A3"/>
<dbReference type="Pfam" id="PF21294">
    <property type="entry name" value="Polysacc_lyase_14"/>
    <property type="match status" value="1"/>
</dbReference>